<dbReference type="PANTHER" id="PTHR11985">
    <property type="entry name" value="GLYCEROL-3-PHOSPHATE DEHYDROGENASE"/>
    <property type="match status" value="1"/>
</dbReference>
<organism evidence="7 8">
    <name type="scientific">Stenotrophomonas beteli</name>
    <dbReference type="NCBI Taxonomy" id="3384461"/>
    <lineage>
        <taxon>Bacteria</taxon>
        <taxon>Pseudomonadati</taxon>
        <taxon>Pseudomonadota</taxon>
        <taxon>Gammaproteobacteria</taxon>
        <taxon>Lysobacterales</taxon>
        <taxon>Lysobacteraceae</taxon>
        <taxon>Stenotrophomonas</taxon>
        <taxon>Stenotrophomonas maltophilia group</taxon>
    </lineage>
</organism>
<dbReference type="InterPro" id="IPR000447">
    <property type="entry name" value="G3P_DH_FAD-dep"/>
</dbReference>
<keyword evidence="5 7" id="KW-0560">Oxidoreductase</keyword>
<protein>
    <submittedName>
        <fullName evidence="7">Glycerol-3-phosphate dehydrogenase</fullName>
        <ecNumber evidence="7">1.1.5.3</ecNumber>
    </submittedName>
</protein>
<proteinExistence type="inferred from homology"/>
<accession>A0A0R0ATT7</accession>
<sequence length="501" mass="55114">MDDLDLLVIGAGINGAGVARDASGRGLRVLLCEQHDLAAHTSSASSKLIHGGLRYLEQGEFGLVRKALGEREVVRRQAPFLVRPLRFVLPWEPHLRPRWMLRAGLWLYDHLGRRSAAFPASNALDLQHDPLGTWLSPTLRQAFSYADAQVDDARLVLLNALDAAQRGAQVQVHCRCVDLRAGQGRWQAQLETADGRQQRVSARAVVNAAGPWAGGLLERMQARSGGPSLRLVQGSHIVLRRRWPDDSACLLQQPDGRVVFLLPFADEHLLVGTTDTDYRGDPARCSVLPSEVAYLCDAANRYLHDPIAPEEVVWQFAGVRPLLADPDPRAAKLSRDYRLQLQLAPAPALHVLGGKLTTYRVLAEEALDLLRPALPQMGPAWTANADPLPGSDWGDAAQARSRLQALAPWLPAGIARRWAGAYGSRSAELLHGLEGVNDLGEDFGGGLHAREVAFLRDHEWARSAEDVLWRRSKLGLRLDAAQVARLQAWMEGRIPFPRKGL</sequence>
<evidence type="ECO:0000256" key="5">
    <source>
        <dbReference type="ARBA" id="ARBA00023002"/>
    </source>
</evidence>
<dbReference type="InterPro" id="IPR036188">
    <property type="entry name" value="FAD/NAD-bd_sf"/>
</dbReference>
<dbReference type="Gene3D" id="6.10.250.1890">
    <property type="match status" value="1"/>
</dbReference>
<feature type="domain" description="FAD dependent oxidoreductase" evidence="6">
    <location>
        <begin position="5"/>
        <end position="332"/>
    </location>
</feature>
<dbReference type="OrthoDB" id="9766796at2"/>
<dbReference type="Gene3D" id="1.10.8.870">
    <property type="entry name" value="Alpha-glycerophosphate oxidase, cap domain"/>
    <property type="match status" value="1"/>
</dbReference>
<dbReference type="Pfam" id="PF01266">
    <property type="entry name" value="DAO"/>
    <property type="match status" value="1"/>
</dbReference>
<dbReference type="PRINTS" id="PR01001">
    <property type="entry name" value="FADG3PDH"/>
</dbReference>
<dbReference type="Gene3D" id="3.50.50.60">
    <property type="entry name" value="FAD/NAD(P)-binding domain"/>
    <property type="match status" value="1"/>
</dbReference>
<dbReference type="GO" id="GO:0046168">
    <property type="term" value="P:glycerol-3-phosphate catabolic process"/>
    <property type="evidence" value="ECO:0007669"/>
    <property type="project" value="TreeGrafter"/>
</dbReference>
<evidence type="ECO:0000256" key="1">
    <source>
        <dbReference type="ARBA" id="ARBA00001974"/>
    </source>
</evidence>
<dbReference type="InterPro" id="IPR038299">
    <property type="entry name" value="DAO_C_sf"/>
</dbReference>
<dbReference type="NCBIfam" id="NF008899">
    <property type="entry name" value="PRK12266.1"/>
    <property type="match status" value="1"/>
</dbReference>
<dbReference type="Gene3D" id="3.30.9.10">
    <property type="entry name" value="D-Amino Acid Oxidase, subunit A, domain 2"/>
    <property type="match status" value="1"/>
</dbReference>
<keyword evidence="4" id="KW-0274">FAD</keyword>
<name>A0A0R0ATT7_9GAMM</name>
<evidence type="ECO:0000313" key="7">
    <source>
        <dbReference type="EMBL" id="KRG48524.1"/>
    </source>
</evidence>
<dbReference type="InterPro" id="IPR006076">
    <property type="entry name" value="FAD-dep_OxRdtase"/>
</dbReference>
<evidence type="ECO:0000259" key="6">
    <source>
        <dbReference type="Pfam" id="PF01266"/>
    </source>
</evidence>
<reference evidence="7 8" key="1">
    <citation type="journal article" date="2016" name="Front. Microbiol.">
        <title>Genome Sequence of Type Strains of Genus Stenotrophomonas.</title>
        <authorList>
            <person name="Patil P.P."/>
            <person name="Midha S."/>
            <person name="Kumar S."/>
            <person name="Patil P.B."/>
        </authorList>
    </citation>
    <scope>NUCLEOTIDE SEQUENCE [LARGE SCALE GENOMIC DNA]</scope>
    <source>
        <strain evidence="7 8">LMG 978</strain>
    </source>
</reference>
<evidence type="ECO:0000256" key="3">
    <source>
        <dbReference type="ARBA" id="ARBA00022630"/>
    </source>
</evidence>
<comment type="caution">
    <text evidence="7">The sequence shown here is derived from an EMBL/GenBank/DDBJ whole genome shotgun (WGS) entry which is preliminary data.</text>
</comment>
<comment type="similarity">
    <text evidence="2">Belongs to the FAD-dependent glycerol-3-phosphate dehydrogenase family.</text>
</comment>
<dbReference type="PROSITE" id="PS00978">
    <property type="entry name" value="FAD_G3PDH_2"/>
    <property type="match status" value="1"/>
</dbReference>
<dbReference type="SUPFAM" id="SSF51905">
    <property type="entry name" value="FAD/NAD(P)-binding domain"/>
    <property type="match status" value="1"/>
</dbReference>
<dbReference type="NCBIfam" id="NF009906">
    <property type="entry name" value="PRK13369.1"/>
    <property type="match status" value="1"/>
</dbReference>
<evidence type="ECO:0000256" key="2">
    <source>
        <dbReference type="ARBA" id="ARBA00007330"/>
    </source>
</evidence>
<gene>
    <name evidence="7" type="ORF">ARC23_16345</name>
</gene>
<dbReference type="PANTHER" id="PTHR11985:SF15">
    <property type="entry name" value="GLYCEROL-3-PHOSPHATE DEHYDROGENASE, MITOCHONDRIAL"/>
    <property type="match status" value="1"/>
</dbReference>
<keyword evidence="8" id="KW-1185">Reference proteome</keyword>
<dbReference type="AlphaFoldDB" id="A0A0R0ATT7"/>
<evidence type="ECO:0000256" key="4">
    <source>
        <dbReference type="ARBA" id="ARBA00022827"/>
    </source>
</evidence>
<comment type="cofactor">
    <cofactor evidence="1">
        <name>FAD</name>
        <dbReference type="ChEBI" id="CHEBI:57692"/>
    </cofactor>
</comment>
<dbReference type="GO" id="GO:0004368">
    <property type="term" value="F:glycerol-3-phosphate dehydrogenase (quinone) activity"/>
    <property type="evidence" value="ECO:0007669"/>
    <property type="project" value="UniProtKB-EC"/>
</dbReference>
<dbReference type="EMBL" id="LLXV01000056">
    <property type="protein sequence ID" value="KRG48524.1"/>
    <property type="molecule type" value="Genomic_DNA"/>
</dbReference>
<dbReference type="Proteomes" id="UP000051757">
    <property type="component" value="Unassembled WGS sequence"/>
</dbReference>
<evidence type="ECO:0000313" key="8">
    <source>
        <dbReference type="Proteomes" id="UP000051757"/>
    </source>
</evidence>
<dbReference type="EC" id="1.1.5.3" evidence="7"/>
<keyword evidence="3" id="KW-0285">Flavoprotein</keyword>